<organism evidence="1 2">
    <name type="scientific">Scrofimicrobium canadense</name>
    <dbReference type="NCBI Taxonomy" id="2652290"/>
    <lineage>
        <taxon>Bacteria</taxon>
        <taxon>Bacillati</taxon>
        <taxon>Actinomycetota</taxon>
        <taxon>Actinomycetes</taxon>
        <taxon>Actinomycetales</taxon>
        <taxon>Actinomycetaceae</taxon>
        <taxon>Scrofimicrobium</taxon>
    </lineage>
</organism>
<comment type="caution">
    <text evidence="1">The sequence shown here is derived from an EMBL/GenBank/DDBJ whole genome shotgun (WGS) entry which is preliminary data.</text>
</comment>
<reference evidence="1 2" key="1">
    <citation type="submission" date="2019-08" db="EMBL/GenBank/DDBJ databases">
        <title>In-depth cultivation of the pig gut microbiome towards novel bacterial diversity and tailored functional studies.</title>
        <authorList>
            <person name="Wylensek D."/>
            <person name="Hitch T.C.A."/>
            <person name="Clavel T."/>
        </authorList>
    </citation>
    <scope>NUCLEOTIDE SEQUENCE [LARGE SCALE GENOMIC DNA]</scope>
    <source>
        <strain evidence="1 2">WB03_NA08</strain>
    </source>
</reference>
<sequence>MSVPVGTCLQCDQSRETVKSEKTYCATVTGYECVETQDEWPRHHWRDWSDKELSGAGLHPSLWDQHRRTNIYDLEWPARTSRCMEKGHIYPDLTNTENREFYRGMEHVCMCCYESKDQDNG</sequence>
<keyword evidence="2" id="KW-1185">Reference proteome</keyword>
<dbReference type="Proteomes" id="UP000470875">
    <property type="component" value="Unassembled WGS sequence"/>
</dbReference>
<proteinExistence type="predicted"/>
<protein>
    <submittedName>
        <fullName evidence="1">Uncharacterized protein</fullName>
    </submittedName>
</protein>
<evidence type="ECO:0000313" key="2">
    <source>
        <dbReference type="Proteomes" id="UP000470875"/>
    </source>
</evidence>
<dbReference type="EMBL" id="VULO01000007">
    <property type="protein sequence ID" value="MSS84512.1"/>
    <property type="molecule type" value="Genomic_DNA"/>
</dbReference>
<accession>A0A6N7W7V5</accession>
<name>A0A6N7W7V5_9ACTO</name>
<dbReference type="RefSeq" id="WP_154544928.1">
    <property type="nucleotide sequence ID" value="NZ_VULO01000007.1"/>
</dbReference>
<dbReference type="AlphaFoldDB" id="A0A6N7W7V5"/>
<evidence type="ECO:0000313" key="1">
    <source>
        <dbReference type="EMBL" id="MSS84512.1"/>
    </source>
</evidence>
<gene>
    <name evidence="1" type="ORF">FYJ24_06985</name>
</gene>